<dbReference type="EMBL" id="JAUSWN010000020">
    <property type="protein sequence ID" value="MDQ0480495.1"/>
    <property type="molecule type" value="Genomic_DNA"/>
</dbReference>
<comment type="caution">
    <text evidence="3">The sequence shown here is derived from an EMBL/GenBank/DDBJ whole genome shotgun (WGS) entry which is preliminary data.</text>
</comment>
<keyword evidence="2" id="KW-0812">Transmembrane</keyword>
<evidence type="ECO:0000256" key="2">
    <source>
        <dbReference type="SAM" id="Phobius"/>
    </source>
</evidence>
<keyword evidence="2" id="KW-0472">Membrane</keyword>
<protein>
    <submittedName>
        <fullName evidence="3">FKBP-type peptidyl-prolyl cis-trans isomerase</fullName>
    </submittedName>
</protein>
<evidence type="ECO:0000256" key="1">
    <source>
        <dbReference type="SAM" id="MobiDB-lite"/>
    </source>
</evidence>
<dbReference type="GO" id="GO:0016853">
    <property type="term" value="F:isomerase activity"/>
    <property type="evidence" value="ECO:0007669"/>
    <property type="project" value="UniProtKB-KW"/>
</dbReference>
<evidence type="ECO:0000313" key="4">
    <source>
        <dbReference type="Proteomes" id="UP001224418"/>
    </source>
</evidence>
<accession>A0ABU0JTS8</accession>
<organism evidence="3 4">
    <name type="scientific">Hathewaya limosa</name>
    <name type="common">Clostridium limosum</name>
    <dbReference type="NCBI Taxonomy" id="1536"/>
    <lineage>
        <taxon>Bacteria</taxon>
        <taxon>Bacillati</taxon>
        <taxon>Bacillota</taxon>
        <taxon>Clostridia</taxon>
        <taxon>Eubacteriales</taxon>
        <taxon>Clostridiaceae</taxon>
        <taxon>Hathewaya</taxon>
    </lineage>
</organism>
<dbReference type="RefSeq" id="WP_307356502.1">
    <property type="nucleotide sequence ID" value="NZ_BAAACJ010000035.1"/>
</dbReference>
<sequence length="285" mass="32901">MEKKKIILTVAVASIMILTVTTMVFLGHNKKENNSATDKIEIKESKNDNKFNGENKGEQAKIEKHINKEESKNDIEKQTQNEKKEIENRNSINEKKNTENNKHKVEKSENKKKDNIKLDVDKVDLDSEKDLINLISKAFKKYYEVNVPTDGSIKFKLKQPVVQENKGDIISADWVGKLNGTQYYLNIVINKGSKKIERIDMYDYSIEEKENEISEEEAKKIAEDFFKRTENEKLKDIESVTVLQSSKDGYSVVFKKKNFENNKQAIIIAVNPYASVVSSFSSYWD</sequence>
<feature type="transmembrane region" description="Helical" evidence="2">
    <location>
        <begin position="6"/>
        <end position="26"/>
    </location>
</feature>
<keyword evidence="4" id="KW-1185">Reference proteome</keyword>
<reference evidence="3 4" key="1">
    <citation type="submission" date="2023-07" db="EMBL/GenBank/DDBJ databases">
        <title>Genomic Encyclopedia of Type Strains, Phase IV (KMG-IV): sequencing the most valuable type-strain genomes for metagenomic binning, comparative biology and taxonomic classification.</title>
        <authorList>
            <person name="Goeker M."/>
        </authorList>
    </citation>
    <scope>NUCLEOTIDE SEQUENCE [LARGE SCALE GENOMIC DNA]</scope>
    <source>
        <strain evidence="3 4">DSM 1400</strain>
    </source>
</reference>
<feature type="region of interest" description="Disordered" evidence="1">
    <location>
        <begin position="37"/>
        <end position="111"/>
    </location>
</feature>
<gene>
    <name evidence="3" type="ORF">QOZ93_002243</name>
</gene>
<evidence type="ECO:0000313" key="3">
    <source>
        <dbReference type="EMBL" id="MDQ0480495.1"/>
    </source>
</evidence>
<name>A0ABU0JTS8_HATLI</name>
<dbReference type="Proteomes" id="UP001224418">
    <property type="component" value="Unassembled WGS sequence"/>
</dbReference>
<proteinExistence type="predicted"/>
<keyword evidence="2" id="KW-1133">Transmembrane helix</keyword>
<keyword evidence="3" id="KW-0413">Isomerase</keyword>